<dbReference type="PROSITE" id="PS50048">
    <property type="entry name" value="ZN2_CY6_FUNGAL_2"/>
    <property type="match status" value="1"/>
</dbReference>
<dbReference type="Proteomes" id="UP000663827">
    <property type="component" value="Unassembled WGS sequence"/>
</dbReference>
<feature type="domain" description="Zn(2)-C6 fungal-type" evidence="4">
    <location>
        <begin position="7"/>
        <end position="35"/>
    </location>
</feature>
<dbReference type="Gene3D" id="4.10.240.10">
    <property type="entry name" value="Zn(2)-C6 fungal-type DNA-binding domain"/>
    <property type="match status" value="1"/>
</dbReference>
<feature type="region of interest" description="Disordered" evidence="3">
    <location>
        <begin position="35"/>
        <end position="94"/>
    </location>
</feature>
<accession>A0A8H3DYG8</accession>
<feature type="compositionally biased region" description="Polar residues" evidence="3">
    <location>
        <begin position="76"/>
        <end position="94"/>
    </location>
</feature>
<protein>
    <recommendedName>
        <fullName evidence="4">Zn(2)-C6 fungal-type domain-containing protein</fullName>
    </recommendedName>
</protein>
<feature type="region of interest" description="Disordered" evidence="3">
    <location>
        <begin position="216"/>
        <end position="238"/>
    </location>
</feature>
<name>A0A8H3DYG8_9AGAM</name>
<dbReference type="GO" id="GO:0008270">
    <property type="term" value="F:zinc ion binding"/>
    <property type="evidence" value="ECO:0007669"/>
    <property type="project" value="InterPro"/>
</dbReference>
<dbReference type="InterPro" id="IPR001138">
    <property type="entry name" value="Zn2Cys6_DnaBD"/>
</dbReference>
<evidence type="ECO:0000256" key="3">
    <source>
        <dbReference type="SAM" id="MobiDB-lite"/>
    </source>
</evidence>
<evidence type="ECO:0000259" key="4">
    <source>
        <dbReference type="PROSITE" id="PS50048"/>
    </source>
</evidence>
<sequence>MSRGGTGCITCVKRQRKCDGAQPICRRCTRDKVECGGYPSSKNPVRGSFDSRKSRPAPAIPSINPIGPSTLPPSPNYSGSWPSNVSSGEPGTPFEWSNTGDFLSSPASYLAPAGPSLNPSMIKTPIQLPTSFARQAPSPPYHPHDTGPFEEVSRALLPPKKDVRQSMTPGQASLFDALWSLARPEDDDIVLESYSSFLDRNPLVMGPAPAPDFYDSSFGVDQAAGRRDKTDPEDSHDAQEVAARLWRPLPLDRKVKSNTLPFVLQSYSLWMRQFLFEPIRIIPVARDYILDEYYEGPEARWRMMTTSNAVQAIAGSTGYTLEDLEVLQSHMHQGFPKAASSFGSDRGADMVKALLAMSTTYEFIAISLKVFPLSSVVKSMQAVAPLFRRACPDPDDRQVNLPSLLSNINIGLEYYATLDIVLSAIINRPMNFRYDTTFPPGVHESIFNIENGPGLRWTNGIPDRLVITLARMNALLEDFGPTVDPSVIKELELEIKGFKTFAVASADPSMTAGRLVVQESWRQAAYIYLYMGLCGTDTHDARVVKAQKTFIELLVRTKPGRIPDSFLVLPLPILGIAIRHPDDQALLRSRMMALPECTRKNTPGNQFIRMLDFIWGSGNERGEPATWTDLRLASLYVADV</sequence>
<dbReference type="GO" id="GO:0005634">
    <property type="term" value="C:nucleus"/>
    <property type="evidence" value="ECO:0007669"/>
    <property type="project" value="UniProtKB-SubCell"/>
</dbReference>
<comment type="subcellular location">
    <subcellularLocation>
        <location evidence="1">Nucleus</location>
    </subcellularLocation>
</comment>
<organism evidence="5 6">
    <name type="scientific">Rhizoctonia solani</name>
    <dbReference type="NCBI Taxonomy" id="456999"/>
    <lineage>
        <taxon>Eukaryota</taxon>
        <taxon>Fungi</taxon>
        <taxon>Dikarya</taxon>
        <taxon>Basidiomycota</taxon>
        <taxon>Agaricomycotina</taxon>
        <taxon>Agaricomycetes</taxon>
        <taxon>Cantharellales</taxon>
        <taxon>Ceratobasidiaceae</taxon>
        <taxon>Rhizoctonia</taxon>
    </lineage>
</organism>
<dbReference type="PANTHER" id="PTHR37534">
    <property type="entry name" value="TRANSCRIPTIONAL ACTIVATOR PROTEIN UGA3"/>
    <property type="match status" value="1"/>
</dbReference>
<dbReference type="CDD" id="cd00067">
    <property type="entry name" value="GAL4"/>
    <property type="match status" value="1"/>
</dbReference>
<dbReference type="PANTHER" id="PTHR37534:SF46">
    <property type="entry name" value="ZN(II)2CYS6 TRANSCRIPTION FACTOR (EUROFUNG)"/>
    <property type="match status" value="1"/>
</dbReference>
<keyword evidence="2" id="KW-0539">Nucleus</keyword>
<evidence type="ECO:0000313" key="5">
    <source>
        <dbReference type="EMBL" id="CAE7138961.1"/>
    </source>
</evidence>
<dbReference type="InterPro" id="IPR036864">
    <property type="entry name" value="Zn2-C6_fun-type_DNA-bd_sf"/>
</dbReference>
<evidence type="ECO:0000313" key="6">
    <source>
        <dbReference type="Proteomes" id="UP000663827"/>
    </source>
</evidence>
<gene>
    <name evidence="5" type="ORF">RDB_LOCUS72200</name>
</gene>
<proteinExistence type="predicted"/>
<dbReference type="Pfam" id="PF00172">
    <property type="entry name" value="Zn_clus"/>
    <property type="match status" value="1"/>
</dbReference>
<dbReference type="Pfam" id="PF11951">
    <property type="entry name" value="Fungal_trans_2"/>
    <property type="match status" value="1"/>
</dbReference>
<dbReference type="EMBL" id="CAJNJQ010001447">
    <property type="protein sequence ID" value="CAE7138961.1"/>
    <property type="molecule type" value="Genomic_DNA"/>
</dbReference>
<evidence type="ECO:0000256" key="2">
    <source>
        <dbReference type="ARBA" id="ARBA00023242"/>
    </source>
</evidence>
<dbReference type="SMART" id="SM00066">
    <property type="entry name" value="GAL4"/>
    <property type="match status" value="1"/>
</dbReference>
<feature type="compositionally biased region" description="Basic and acidic residues" evidence="3">
    <location>
        <begin position="224"/>
        <end position="238"/>
    </location>
</feature>
<dbReference type="AlphaFoldDB" id="A0A8H3DYG8"/>
<dbReference type="GO" id="GO:0000981">
    <property type="term" value="F:DNA-binding transcription factor activity, RNA polymerase II-specific"/>
    <property type="evidence" value="ECO:0007669"/>
    <property type="project" value="InterPro"/>
</dbReference>
<comment type="caution">
    <text evidence="5">The sequence shown here is derived from an EMBL/GenBank/DDBJ whole genome shotgun (WGS) entry which is preliminary data.</text>
</comment>
<reference evidence="5" key="1">
    <citation type="submission" date="2021-01" db="EMBL/GenBank/DDBJ databases">
        <authorList>
            <person name="Kaushik A."/>
        </authorList>
    </citation>
    <scope>NUCLEOTIDE SEQUENCE</scope>
    <source>
        <strain evidence="5">AG5</strain>
    </source>
</reference>
<dbReference type="SUPFAM" id="SSF57701">
    <property type="entry name" value="Zn2/Cys6 DNA-binding domain"/>
    <property type="match status" value="1"/>
</dbReference>
<evidence type="ECO:0000256" key="1">
    <source>
        <dbReference type="ARBA" id="ARBA00004123"/>
    </source>
</evidence>
<dbReference type="InterPro" id="IPR021858">
    <property type="entry name" value="Fun_TF"/>
</dbReference>